<reference evidence="2 3" key="1">
    <citation type="submission" date="2019-06" db="EMBL/GenBank/DDBJ databases">
        <title>Thermococcus indicus sp. nov., a Fe(III)-reducing hyperthermophilic archaeon isolated from the Onnuri vent field of the Central Indian Ocean ridge.</title>
        <authorList>
            <person name="Lim J.K."/>
            <person name="Kim Y.J."/>
            <person name="Kwon K.K."/>
        </authorList>
    </citation>
    <scope>NUCLEOTIDE SEQUENCE [LARGE SCALE GENOMIC DNA]</scope>
    <source>
        <strain evidence="2 3">IOH1</strain>
    </source>
</reference>
<dbReference type="GeneID" id="40474894"/>
<keyword evidence="1" id="KW-0812">Transmembrane</keyword>
<dbReference type="EMBL" id="CP040846">
    <property type="protein sequence ID" value="QDA31380.1"/>
    <property type="molecule type" value="Genomic_DNA"/>
</dbReference>
<feature type="transmembrane region" description="Helical" evidence="1">
    <location>
        <begin position="39"/>
        <end position="60"/>
    </location>
</feature>
<evidence type="ECO:0000313" key="3">
    <source>
        <dbReference type="Proteomes" id="UP000306007"/>
    </source>
</evidence>
<name>A0A4Y5SN18_9EURY</name>
<organism evidence="2 3">
    <name type="scientific">Thermococcus indicus</name>
    <dbReference type="NCBI Taxonomy" id="2586643"/>
    <lineage>
        <taxon>Archaea</taxon>
        <taxon>Methanobacteriati</taxon>
        <taxon>Methanobacteriota</taxon>
        <taxon>Thermococci</taxon>
        <taxon>Thermococcales</taxon>
        <taxon>Thermococcaceae</taxon>
        <taxon>Thermococcus</taxon>
    </lineage>
</organism>
<gene>
    <name evidence="2" type="ORF">FH039_06880</name>
</gene>
<proteinExistence type="predicted"/>
<feature type="transmembrane region" description="Helical" evidence="1">
    <location>
        <begin position="12"/>
        <end position="33"/>
    </location>
</feature>
<evidence type="ECO:0000313" key="2">
    <source>
        <dbReference type="EMBL" id="QDA31380.1"/>
    </source>
</evidence>
<protein>
    <submittedName>
        <fullName evidence="2">Uncharacterized protein</fullName>
    </submittedName>
</protein>
<dbReference type="RefSeq" id="WP_139680723.1">
    <property type="nucleotide sequence ID" value="NZ_CP040846.1"/>
</dbReference>
<keyword evidence="3" id="KW-1185">Reference proteome</keyword>
<keyword evidence="1" id="KW-1133">Transmembrane helix</keyword>
<sequence length="81" mass="9672">MAIKMQVLKRFLSTLSLGYILFFYSEMMSWTRWRLDDTFLGLIMTWLVYSVLAFFVLLMVNRFRVGDVYSVSLWGGLWLAR</sequence>
<dbReference type="OrthoDB" id="102389at2157"/>
<evidence type="ECO:0000256" key="1">
    <source>
        <dbReference type="SAM" id="Phobius"/>
    </source>
</evidence>
<keyword evidence="1" id="KW-0472">Membrane</keyword>
<dbReference type="AlphaFoldDB" id="A0A4Y5SN18"/>
<accession>A0A4Y5SN18</accession>
<dbReference type="Proteomes" id="UP000306007">
    <property type="component" value="Chromosome"/>
</dbReference>
<dbReference type="KEGG" id="tic:FH039_06880"/>